<evidence type="ECO:0000313" key="3">
    <source>
        <dbReference type="Proteomes" id="UP001370490"/>
    </source>
</evidence>
<name>A0AAN8Z658_9MAGN</name>
<dbReference type="Proteomes" id="UP001370490">
    <property type="component" value="Unassembled WGS sequence"/>
</dbReference>
<comment type="caution">
    <text evidence="2">The sequence shown here is derived from an EMBL/GenBank/DDBJ whole genome shotgun (WGS) entry which is preliminary data.</text>
</comment>
<dbReference type="AlphaFoldDB" id="A0AAN8Z658"/>
<protein>
    <recommendedName>
        <fullName evidence="4">Glycosyl hydrolase family 32 N-terminal domain-containing protein</fullName>
    </recommendedName>
</protein>
<dbReference type="InterPro" id="IPR023296">
    <property type="entry name" value="Glyco_hydro_beta-prop_sf"/>
</dbReference>
<dbReference type="PANTHER" id="PTHR35279">
    <property type="match status" value="1"/>
</dbReference>
<accession>A0AAN8Z658</accession>
<keyword evidence="3" id="KW-1185">Reference proteome</keyword>
<proteinExistence type="predicted"/>
<organism evidence="2 3">
    <name type="scientific">Dillenia turbinata</name>
    <dbReference type="NCBI Taxonomy" id="194707"/>
    <lineage>
        <taxon>Eukaryota</taxon>
        <taxon>Viridiplantae</taxon>
        <taxon>Streptophyta</taxon>
        <taxon>Embryophyta</taxon>
        <taxon>Tracheophyta</taxon>
        <taxon>Spermatophyta</taxon>
        <taxon>Magnoliopsida</taxon>
        <taxon>eudicotyledons</taxon>
        <taxon>Gunneridae</taxon>
        <taxon>Pentapetalae</taxon>
        <taxon>Dilleniales</taxon>
        <taxon>Dilleniaceae</taxon>
        <taxon>Dillenia</taxon>
    </lineage>
</organism>
<feature type="region of interest" description="Disordered" evidence="1">
    <location>
        <begin position="109"/>
        <end position="142"/>
    </location>
</feature>
<gene>
    <name evidence="2" type="ORF">RJ641_012500</name>
</gene>
<evidence type="ECO:0000313" key="2">
    <source>
        <dbReference type="EMBL" id="KAK6921993.1"/>
    </source>
</evidence>
<sequence>MALRMDDLRNLQVESHKLSSTCLYPLDFQNGMEAAARINKVDLLTSSTAQRVSNTAYCNRGPGRAEMLALKACSRTFSTSFARQHKGTYPNPSNKILILTHCSIKPDIGNDSVTSKNPSIKLDPNSRKQSPAVASPTQAPSSTCSRGLVFNLGSGKSWDVAELGSPVVKRYIGDDEERWYMWYHGRCNNSSDSIGLAVSNNGIHWERGAGPVRTCGDAGVVMSCSKDWWAFDTESIRPSELVIMSNPMYSAVYWLYYTGYTPEEVFSYAPDIAVENPERVFCGDQNDGKYGHSKILKSLPGLACSQDGRHWARIEGNHHSGALIDVGTGNDWDSLFIAGPHVVVHSSDDTRMYYHTFDRETAHFCIGLARSRDGIRWVKLGKIMGGGSHGSFDELGVRNACVVRNGKYGHYMMAYEGVAIDGTRSIGLAVSPDGLKNWRRLPDAVLKPSEEDGWDNEGVGSPCLVQMDAEAEKWRLYYQGFGQGGKLGIGMAISEETDIRKFRRWSNLHM</sequence>
<reference evidence="2 3" key="1">
    <citation type="submission" date="2023-12" db="EMBL/GenBank/DDBJ databases">
        <title>A high-quality genome assembly for Dillenia turbinata (Dilleniales).</title>
        <authorList>
            <person name="Chanderbali A."/>
        </authorList>
    </citation>
    <scope>NUCLEOTIDE SEQUENCE [LARGE SCALE GENOMIC DNA]</scope>
    <source>
        <strain evidence="2">LSX21</strain>
        <tissue evidence="2">Leaf</tissue>
    </source>
</reference>
<dbReference type="PANTHER" id="PTHR35279:SF3">
    <property type="entry name" value="GLYCOSYL HYDROLASE FAMILY 32 N-TERMINAL DOMAIN-CONTAINING PROTEIN"/>
    <property type="match status" value="1"/>
</dbReference>
<dbReference type="SUPFAM" id="SSF75005">
    <property type="entry name" value="Arabinanase/levansucrase/invertase"/>
    <property type="match status" value="3"/>
</dbReference>
<evidence type="ECO:0008006" key="4">
    <source>
        <dbReference type="Google" id="ProtNLM"/>
    </source>
</evidence>
<dbReference type="EMBL" id="JBAMMX010000019">
    <property type="protein sequence ID" value="KAK6921993.1"/>
    <property type="molecule type" value="Genomic_DNA"/>
</dbReference>
<dbReference type="Gene3D" id="2.115.10.20">
    <property type="entry name" value="Glycosyl hydrolase domain, family 43"/>
    <property type="match status" value="3"/>
</dbReference>
<evidence type="ECO:0000256" key="1">
    <source>
        <dbReference type="SAM" id="MobiDB-lite"/>
    </source>
</evidence>